<proteinExistence type="predicted"/>
<dbReference type="SUPFAM" id="SSF53474">
    <property type="entry name" value="alpha/beta-Hydrolases"/>
    <property type="match status" value="1"/>
</dbReference>
<sequence>EPLWSRLPLVRAPLLLVAGQLDPKFVGIHRRMLAQLAPPSPRGATGDSVAEQRQQQQQEVGEEADVVTAAAAAGPTHTLVELPNVGHAVHVEAPLQLLAVLQDFLASLEAE</sequence>
<feature type="non-terminal residue" evidence="2">
    <location>
        <position position="1"/>
    </location>
</feature>
<dbReference type="Gene3D" id="3.40.50.1820">
    <property type="entry name" value="alpha/beta hydrolase"/>
    <property type="match status" value="1"/>
</dbReference>
<name>A0A0D2MCM0_9CHLO</name>
<gene>
    <name evidence="2" type="ORF">MNEG_6981</name>
</gene>
<keyword evidence="3" id="KW-1185">Reference proteome</keyword>
<protein>
    <recommendedName>
        <fullName evidence="4">AB hydrolase-1 domain-containing protein</fullName>
    </recommendedName>
</protein>
<dbReference type="Proteomes" id="UP000054498">
    <property type="component" value="Unassembled WGS sequence"/>
</dbReference>
<dbReference type="AlphaFoldDB" id="A0A0D2MCM0"/>
<dbReference type="OrthoDB" id="8119704at2759"/>
<dbReference type="EMBL" id="KK101411">
    <property type="protein sequence ID" value="KIZ00985.1"/>
    <property type="molecule type" value="Genomic_DNA"/>
</dbReference>
<reference evidence="2 3" key="1">
    <citation type="journal article" date="2013" name="BMC Genomics">
        <title>Reconstruction of the lipid metabolism for the microalga Monoraphidium neglectum from its genome sequence reveals characteristics suitable for biofuel production.</title>
        <authorList>
            <person name="Bogen C."/>
            <person name="Al-Dilaimi A."/>
            <person name="Albersmeier A."/>
            <person name="Wichmann J."/>
            <person name="Grundmann M."/>
            <person name="Rupp O."/>
            <person name="Lauersen K.J."/>
            <person name="Blifernez-Klassen O."/>
            <person name="Kalinowski J."/>
            <person name="Goesmann A."/>
            <person name="Mussgnug J.H."/>
            <person name="Kruse O."/>
        </authorList>
    </citation>
    <scope>NUCLEOTIDE SEQUENCE [LARGE SCALE GENOMIC DNA]</scope>
    <source>
        <strain evidence="2 3">SAG 48.87</strain>
    </source>
</reference>
<feature type="compositionally biased region" description="Low complexity" evidence="1">
    <location>
        <begin position="49"/>
        <end position="59"/>
    </location>
</feature>
<dbReference type="GeneID" id="25739857"/>
<organism evidence="2 3">
    <name type="scientific">Monoraphidium neglectum</name>
    <dbReference type="NCBI Taxonomy" id="145388"/>
    <lineage>
        <taxon>Eukaryota</taxon>
        <taxon>Viridiplantae</taxon>
        <taxon>Chlorophyta</taxon>
        <taxon>core chlorophytes</taxon>
        <taxon>Chlorophyceae</taxon>
        <taxon>CS clade</taxon>
        <taxon>Sphaeropleales</taxon>
        <taxon>Selenastraceae</taxon>
        <taxon>Monoraphidium</taxon>
    </lineage>
</organism>
<feature type="region of interest" description="Disordered" evidence="1">
    <location>
        <begin position="37"/>
        <end position="62"/>
    </location>
</feature>
<dbReference type="PANTHER" id="PTHR42916">
    <property type="entry name" value="2-SUCCINYL-5-ENOLPYRUVYL-6-HYDROXY-3-CYCLOHEXENE-1-CARBOXYLATE SYNTHASE"/>
    <property type="match status" value="1"/>
</dbReference>
<dbReference type="RefSeq" id="XP_013900004.1">
    <property type="nucleotide sequence ID" value="XM_014044550.1"/>
</dbReference>
<accession>A0A0D2MCM0</accession>
<dbReference type="InterPro" id="IPR029058">
    <property type="entry name" value="AB_hydrolase_fold"/>
</dbReference>
<dbReference type="KEGG" id="mng:MNEG_6981"/>
<evidence type="ECO:0000313" key="2">
    <source>
        <dbReference type="EMBL" id="KIZ00985.1"/>
    </source>
</evidence>
<evidence type="ECO:0008006" key="4">
    <source>
        <dbReference type="Google" id="ProtNLM"/>
    </source>
</evidence>
<dbReference type="STRING" id="145388.A0A0D2MCM0"/>
<evidence type="ECO:0000256" key="1">
    <source>
        <dbReference type="SAM" id="MobiDB-lite"/>
    </source>
</evidence>
<evidence type="ECO:0000313" key="3">
    <source>
        <dbReference type="Proteomes" id="UP000054498"/>
    </source>
</evidence>
<dbReference type="PANTHER" id="PTHR42916:SF1">
    <property type="entry name" value="PROTEIN PHYLLO, CHLOROPLASTIC"/>
    <property type="match status" value="1"/>
</dbReference>